<organism evidence="1 2">
    <name type="scientific">Symbiodinium microadriaticum</name>
    <name type="common">Dinoflagellate</name>
    <name type="synonym">Zooxanthella microadriatica</name>
    <dbReference type="NCBI Taxonomy" id="2951"/>
    <lineage>
        <taxon>Eukaryota</taxon>
        <taxon>Sar</taxon>
        <taxon>Alveolata</taxon>
        <taxon>Dinophyceae</taxon>
        <taxon>Suessiales</taxon>
        <taxon>Symbiodiniaceae</taxon>
        <taxon>Symbiodinium</taxon>
    </lineage>
</organism>
<dbReference type="OrthoDB" id="10301426at2759"/>
<evidence type="ECO:0000313" key="1">
    <source>
        <dbReference type="EMBL" id="OLP73097.1"/>
    </source>
</evidence>
<reference evidence="1 2" key="1">
    <citation type="submission" date="2016-02" db="EMBL/GenBank/DDBJ databases">
        <title>Genome analysis of coral dinoflagellate symbionts highlights evolutionary adaptations to a symbiotic lifestyle.</title>
        <authorList>
            <person name="Aranda M."/>
            <person name="Li Y."/>
            <person name="Liew Y.J."/>
            <person name="Baumgarten S."/>
            <person name="Simakov O."/>
            <person name="Wilson M."/>
            <person name="Piel J."/>
            <person name="Ashoor H."/>
            <person name="Bougouffa S."/>
            <person name="Bajic V.B."/>
            <person name="Ryu T."/>
            <person name="Ravasi T."/>
            <person name="Bayer T."/>
            <person name="Micklem G."/>
            <person name="Kim H."/>
            <person name="Bhak J."/>
            <person name="Lajeunesse T.C."/>
            <person name="Voolstra C.R."/>
        </authorList>
    </citation>
    <scope>NUCLEOTIDE SEQUENCE [LARGE SCALE GENOMIC DNA]</scope>
    <source>
        <strain evidence="1 2">CCMP2467</strain>
    </source>
</reference>
<evidence type="ECO:0000313" key="2">
    <source>
        <dbReference type="Proteomes" id="UP000186817"/>
    </source>
</evidence>
<feature type="non-terminal residue" evidence="1">
    <location>
        <position position="143"/>
    </location>
</feature>
<keyword evidence="2" id="KW-1185">Reference proteome</keyword>
<accession>A0A1Q9BQX1</accession>
<sequence>MQNTRASKEAEYGRLKMQVDELDGILGNYMQKYKTQTVTNDVHQKDPVPEATLEPLPAGPSVPSKVAVAAARKAQAERRRGFFIISQPQPKKKEECKGNLLHYPALIQADKKSKAKRRRLWLDHQGDPARDQPLFTVLKLQDL</sequence>
<dbReference type="Proteomes" id="UP000186817">
    <property type="component" value="Unassembled WGS sequence"/>
</dbReference>
<protein>
    <submittedName>
        <fullName evidence="1">Uncharacterized protein</fullName>
    </submittedName>
</protein>
<gene>
    <name evidence="1" type="ORF">AK812_SmicGene47810</name>
</gene>
<comment type="caution">
    <text evidence="1">The sequence shown here is derived from an EMBL/GenBank/DDBJ whole genome shotgun (WGS) entry which is preliminary data.</text>
</comment>
<proteinExistence type="predicted"/>
<name>A0A1Q9BQX1_SYMMI</name>
<dbReference type="AlphaFoldDB" id="A0A1Q9BQX1"/>
<dbReference type="EMBL" id="LSRX01006411">
    <property type="protein sequence ID" value="OLP73097.1"/>
    <property type="molecule type" value="Genomic_DNA"/>
</dbReference>